<feature type="compositionally biased region" description="Basic and acidic residues" evidence="2">
    <location>
        <begin position="27"/>
        <end position="37"/>
    </location>
</feature>
<feature type="region of interest" description="Disordered" evidence="2">
    <location>
        <begin position="27"/>
        <end position="86"/>
    </location>
</feature>
<accession>A0A674ELT1</accession>
<dbReference type="PANTHER" id="PTHR15715:SF49">
    <property type="entry name" value="CENTROSOMAL PROTEIN OF 170 KDA ISOFORM X1"/>
    <property type="match status" value="1"/>
</dbReference>
<feature type="compositionally biased region" description="Polar residues" evidence="2">
    <location>
        <begin position="610"/>
        <end position="639"/>
    </location>
</feature>
<organism evidence="4 5">
    <name type="scientific">Salmo trutta</name>
    <name type="common">Brown trout</name>
    <dbReference type="NCBI Taxonomy" id="8032"/>
    <lineage>
        <taxon>Eukaryota</taxon>
        <taxon>Metazoa</taxon>
        <taxon>Chordata</taxon>
        <taxon>Craniata</taxon>
        <taxon>Vertebrata</taxon>
        <taxon>Euteleostomi</taxon>
        <taxon>Actinopterygii</taxon>
        <taxon>Neopterygii</taxon>
        <taxon>Teleostei</taxon>
        <taxon>Protacanthopterygii</taxon>
        <taxon>Salmoniformes</taxon>
        <taxon>Salmonidae</taxon>
        <taxon>Salmoninae</taxon>
        <taxon>Salmo</taxon>
    </lineage>
</organism>
<feature type="compositionally biased region" description="Polar residues" evidence="2">
    <location>
        <begin position="496"/>
        <end position="518"/>
    </location>
</feature>
<feature type="compositionally biased region" description="Polar residues" evidence="2">
    <location>
        <begin position="1073"/>
        <end position="1083"/>
    </location>
</feature>
<reference evidence="4" key="1">
    <citation type="submission" date="2025-08" db="UniProtKB">
        <authorList>
            <consortium name="Ensembl"/>
        </authorList>
    </citation>
    <scope>IDENTIFICATION</scope>
</reference>
<keyword evidence="5" id="KW-1185">Reference proteome</keyword>
<feature type="compositionally biased region" description="Low complexity" evidence="2">
    <location>
        <begin position="1039"/>
        <end position="1062"/>
    </location>
</feature>
<dbReference type="GO" id="GO:0005814">
    <property type="term" value="C:centriole"/>
    <property type="evidence" value="ECO:0007669"/>
    <property type="project" value="TreeGrafter"/>
</dbReference>
<evidence type="ECO:0000313" key="5">
    <source>
        <dbReference type="Proteomes" id="UP000472277"/>
    </source>
</evidence>
<feature type="compositionally biased region" description="Polar residues" evidence="2">
    <location>
        <begin position="435"/>
        <end position="447"/>
    </location>
</feature>
<feature type="region of interest" description="Disordered" evidence="2">
    <location>
        <begin position="102"/>
        <end position="166"/>
    </location>
</feature>
<proteinExistence type="inferred from homology"/>
<feature type="region of interest" description="Disordered" evidence="2">
    <location>
        <begin position="492"/>
        <end position="744"/>
    </location>
</feature>
<feature type="compositionally biased region" description="Basic and acidic residues" evidence="2">
    <location>
        <begin position="208"/>
        <end position="231"/>
    </location>
</feature>
<feature type="region of interest" description="Disordered" evidence="2">
    <location>
        <begin position="198"/>
        <end position="236"/>
    </location>
</feature>
<protein>
    <submittedName>
        <fullName evidence="4">Centrosomal protein of 170 kDa-like</fullName>
    </submittedName>
</protein>
<dbReference type="InterPro" id="IPR029300">
    <property type="entry name" value="CEP170_C"/>
</dbReference>
<feature type="compositionally biased region" description="Gly residues" evidence="2">
    <location>
        <begin position="351"/>
        <end position="369"/>
    </location>
</feature>
<gene>
    <name evidence="4" type="primary">LOC115178305</name>
</gene>
<feature type="compositionally biased region" description="Basic and acidic residues" evidence="2">
    <location>
        <begin position="68"/>
        <end position="79"/>
    </location>
</feature>
<reference evidence="4" key="2">
    <citation type="submission" date="2025-09" db="UniProtKB">
        <authorList>
            <consortium name="Ensembl"/>
        </authorList>
    </citation>
    <scope>IDENTIFICATION</scope>
</reference>
<evidence type="ECO:0000313" key="4">
    <source>
        <dbReference type="Ensembl" id="ENSSTUP00000108955.1"/>
    </source>
</evidence>
<dbReference type="AlphaFoldDB" id="A0A674ELT1"/>
<feature type="compositionally biased region" description="Basic and acidic residues" evidence="2">
    <location>
        <begin position="405"/>
        <end position="427"/>
    </location>
</feature>
<feature type="domain" description="CEP170 C-terminal" evidence="3">
    <location>
        <begin position="912"/>
        <end position="1006"/>
    </location>
</feature>
<comment type="similarity">
    <text evidence="1">Belongs to the CEP170 family.</text>
</comment>
<feature type="compositionally biased region" description="Basic and acidic residues" evidence="2">
    <location>
        <begin position="128"/>
        <end position="146"/>
    </location>
</feature>
<dbReference type="Ensembl" id="ENSSTUT00000116692.1">
    <property type="protein sequence ID" value="ENSSTUP00000108955.1"/>
    <property type="gene ID" value="ENSSTUG00000048398.1"/>
</dbReference>
<feature type="compositionally biased region" description="Basic and acidic residues" evidence="2">
    <location>
        <begin position="324"/>
        <end position="343"/>
    </location>
</feature>
<dbReference type="InterPro" id="IPR051176">
    <property type="entry name" value="Cent_Immune-Sig_Mod"/>
</dbReference>
<dbReference type="GeneTree" id="ENSGT00940000155103"/>
<name>A0A674ELT1_SALTR</name>
<evidence type="ECO:0000256" key="2">
    <source>
        <dbReference type="SAM" id="MobiDB-lite"/>
    </source>
</evidence>
<feature type="compositionally biased region" description="Basic and acidic residues" evidence="2">
    <location>
        <begin position="268"/>
        <end position="282"/>
    </location>
</feature>
<feature type="compositionally biased region" description="Low complexity" evidence="2">
    <location>
        <begin position="684"/>
        <end position="698"/>
    </location>
</feature>
<dbReference type="Pfam" id="PF15308">
    <property type="entry name" value="CEP170_C"/>
    <property type="match status" value="2"/>
</dbReference>
<dbReference type="PANTHER" id="PTHR15715">
    <property type="entry name" value="CENTROSOMAL PROTEIN OF 170 KDA"/>
    <property type="match status" value="1"/>
</dbReference>
<feature type="domain" description="CEP170 C-terminal" evidence="3">
    <location>
        <begin position="416"/>
        <end position="906"/>
    </location>
</feature>
<feature type="region of interest" description="Disordered" evidence="2">
    <location>
        <begin position="257"/>
        <end position="447"/>
    </location>
</feature>
<feature type="compositionally biased region" description="Low complexity" evidence="2">
    <location>
        <begin position="640"/>
        <end position="655"/>
    </location>
</feature>
<feature type="region of interest" description="Disordered" evidence="2">
    <location>
        <begin position="1015"/>
        <end position="1090"/>
    </location>
</feature>
<feature type="compositionally biased region" description="Basic and acidic residues" evidence="2">
    <location>
        <begin position="156"/>
        <end position="165"/>
    </location>
</feature>
<sequence length="1090" mass="116705">MVAAEVKVADWLAQNEIPLARTESVDRVVEDDGESVKSDVPVQLKSLKGSKHEDGTQSDSENAAALGEQRRAALEDHSRGLWGGRLEGSGVKIREGRANVPEGLFAEEDSPARRHRSSASKMAPIGGELRERERTKDSVPYHRDQHQPIGLGEGFQNRHGDDYSDRGTYTIEIENEDNQEEEARRMIDKVFGVEDYQSLSRVGGYPDIQRERLTTQRPGSGDRGKPGRIEPESLPEELVVGGPRWVSQWATLAASHIRTDPEGSGAESHVHYHTEDRAEISESSHSASMASSSYTERKRRTLPQLPSTKEATPGGRRSPGPAHRPSDVGEKQDTELQEKENQEMGRVGRTKPGGGGGGGSQAGSVGGSTRGSPKKGSPAKNQDAGSRKETVLAKLPPRPVSSRGKRLEEARRRKKEMEEKAKERESAGKPLLRQESFTVERPSTNVPQELIPRIDTQTGARILTKEGRVDSTTRQKDSEAVGAFLETTVSDLGEPISQSIEGSLSPESDVDTTSTVSQAAGVGGRKVVHQKRRTLAAQQKEREKTVLCSSTKGPTRARDTQDRKPKSRPSGGQGTRQAGRAWTSLDLTDDDVNSNSLLSDSQPSIHEVSSHSSHARTQAGSTRGEASTKASRAKNTQASSTTTNTLSKPTTTLPKVRPTRASILRRARLGDSSDTEPADMDRMSVASEASTASSRSAAPGPGIRRGLSRIEALAQPRKPRMGSPSAQSDSEATGGRSRGIGARSIATNYTVRQGLRGVSNMGGIIPRARANSASKLPDKSKGYITPTAGGRWRRMPMDYASTSEDEFGSNRHPSKHGGPARHFASPRLTQLGGSAPATPSPGGIAALRQQSAGREQEEYMKDWTTHSEEIARISQDLAKDLAMLAREIHDVAGEIDSVSPAASAATDPGAMAVLDSLLLASVTQLSARIRHSVDKTAGKIRILFKDKDRKWDEIENKLQAEHDSLLLQTSSTEITTVLQDLKRVERQLLVIDVMVDPDGTLDALTSLGLTSPLTDLQRVSPGAAGPSTAGHPPGGSSGEGPSSSTLSAPSGGPSSGASGTSTQVAERDLGLHVNNNLPSSGGEQNCVVHK</sequence>
<evidence type="ECO:0000259" key="3">
    <source>
        <dbReference type="Pfam" id="PF15308"/>
    </source>
</evidence>
<dbReference type="Proteomes" id="UP000472277">
    <property type="component" value="Chromosome 38"/>
</dbReference>
<evidence type="ECO:0000256" key="1">
    <source>
        <dbReference type="ARBA" id="ARBA00010436"/>
    </source>
</evidence>
<feature type="compositionally biased region" description="Low complexity" evidence="2">
    <location>
        <begin position="283"/>
        <end position="293"/>
    </location>
</feature>